<dbReference type="EMBL" id="MGDX01000009">
    <property type="protein sequence ID" value="OGL71629.1"/>
    <property type="molecule type" value="Genomic_DNA"/>
</dbReference>
<sequence length="235" mass="26626">MNDGKFEKVADSYSKMFYYSPYYTMLAEFLEKHLGDATSVLEIGAADGIVAMAWNRLRESSSNSAPLTYFAVEPVERMVNIAKERAKEMTINFLPTVGDIEHAVGLAEIENAHIDGLVISRVLHEVFIQHNLDHERLFADIRRVLEAKHPKVVVLGIVNRYIGLNAEETRRFIEEQTKEIGHGHDPAKEYVDQNLLDVFMQSQGYKIIDRGGVTQPLNGFDPSPWGETITVYRAE</sequence>
<evidence type="ECO:0000259" key="1">
    <source>
        <dbReference type="Pfam" id="PF08241"/>
    </source>
</evidence>
<feature type="domain" description="Methyltransferase type 11" evidence="1">
    <location>
        <begin position="41"/>
        <end position="146"/>
    </location>
</feature>
<proteinExistence type="predicted"/>
<organism evidence="2 3">
    <name type="scientific">Candidatus Uhrbacteria bacterium RIFCSPHIGHO2_02_FULL_53_13</name>
    <dbReference type="NCBI Taxonomy" id="1802389"/>
    <lineage>
        <taxon>Bacteria</taxon>
        <taxon>Candidatus Uhriibacteriota</taxon>
    </lineage>
</organism>
<dbReference type="Proteomes" id="UP000177097">
    <property type="component" value="Unassembled WGS sequence"/>
</dbReference>
<dbReference type="Gene3D" id="3.40.50.150">
    <property type="entry name" value="Vaccinia Virus protein VP39"/>
    <property type="match status" value="1"/>
</dbReference>
<dbReference type="InterPro" id="IPR013216">
    <property type="entry name" value="Methyltransf_11"/>
</dbReference>
<evidence type="ECO:0000313" key="3">
    <source>
        <dbReference type="Proteomes" id="UP000177097"/>
    </source>
</evidence>
<dbReference type="AlphaFoldDB" id="A0A1F7U021"/>
<protein>
    <recommendedName>
        <fullName evidence="1">Methyltransferase type 11 domain-containing protein</fullName>
    </recommendedName>
</protein>
<dbReference type="InterPro" id="IPR029063">
    <property type="entry name" value="SAM-dependent_MTases_sf"/>
</dbReference>
<evidence type="ECO:0000313" key="2">
    <source>
        <dbReference type="EMBL" id="OGL71629.1"/>
    </source>
</evidence>
<dbReference type="STRING" id="1802389.A3C17_02370"/>
<dbReference type="GO" id="GO:0008757">
    <property type="term" value="F:S-adenosylmethionine-dependent methyltransferase activity"/>
    <property type="evidence" value="ECO:0007669"/>
    <property type="project" value="InterPro"/>
</dbReference>
<accession>A0A1F7U021</accession>
<dbReference type="Pfam" id="PF08241">
    <property type="entry name" value="Methyltransf_11"/>
    <property type="match status" value="1"/>
</dbReference>
<dbReference type="SUPFAM" id="SSF53335">
    <property type="entry name" value="S-adenosyl-L-methionine-dependent methyltransferases"/>
    <property type="match status" value="1"/>
</dbReference>
<reference evidence="2 3" key="1">
    <citation type="journal article" date="2016" name="Nat. Commun.">
        <title>Thousands of microbial genomes shed light on interconnected biogeochemical processes in an aquifer system.</title>
        <authorList>
            <person name="Anantharaman K."/>
            <person name="Brown C.T."/>
            <person name="Hug L.A."/>
            <person name="Sharon I."/>
            <person name="Castelle C.J."/>
            <person name="Probst A.J."/>
            <person name="Thomas B.C."/>
            <person name="Singh A."/>
            <person name="Wilkins M.J."/>
            <person name="Karaoz U."/>
            <person name="Brodie E.L."/>
            <person name="Williams K.H."/>
            <person name="Hubbard S.S."/>
            <person name="Banfield J.F."/>
        </authorList>
    </citation>
    <scope>NUCLEOTIDE SEQUENCE [LARGE SCALE GENOMIC DNA]</scope>
</reference>
<name>A0A1F7U021_9BACT</name>
<gene>
    <name evidence="2" type="ORF">A3C17_02370</name>
</gene>
<comment type="caution">
    <text evidence="2">The sequence shown here is derived from an EMBL/GenBank/DDBJ whole genome shotgun (WGS) entry which is preliminary data.</text>
</comment>